<evidence type="ECO:0000313" key="3">
    <source>
        <dbReference type="EMBL" id="MFB9906037.1"/>
    </source>
</evidence>
<feature type="domain" description="Thioredoxin" evidence="2">
    <location>
        <begin position="41"/>
        <end position="180"/>
    </location>
</feature>
<protein>
    <submittedName>
        <fullName evidence="3">Redoxin domain-containing protein</fullName>
    </submittedName>
</protein>
<feature type="signal peptide" evidence="1">
    <location>
        <begin position="1"/>
        <end position="18"/>
    </location>
</feature>
<dbReference type="PROSITE" id="PS51257">
    <property type="entry name" value="PROKAR_LIPOPROTEIN"/>
    <property type="match status" value="1"/>
</dbReference>
<gene>
    <name evidence="3" type="ORF">ACFFQA_19040</name>
</gene>
<dbReference type="PANTHER" id="PTHR42852">
    <property type="entry name" value="THIOL:DISULFIDE INTERCHANGE PROTEIN DSBE"/>
    <property type="match status" value="1"/>
</dbReference>
<dbReference type="InterPro" id="IPR036249">
    <property type="entry name" value="Thioredoxin-like_sf"/>
</dbReference>
<dbReference type="SUPFAM" id="SSF52833">
    <property type="entry name" value="Thioredoxin-like"/>
    <property type="match status" value="1"/>
</dbReference>
<dbReference type="Gene3D" id="3.40.30.10">
    <property type="entry name" value="Glutaredoxin"/>
    <property type="match status" value="1"/>
</dbReference>
<dbReference type="Proteomes" id="UP001589693">
    <property type="component" value="Unassembled WGS sequence"/>
</dbReference>
<dbReference type="PANTHER" id="PTHR42852:SF17">
    <property type="entry name" value="THIOREDOXIN-LIKE PROTEIN HI_1115"/>
    <property type="match status" value="1"/>
</dbReference>
<evidence type="ECO:0000313" key="4">
    <source>
        <dbReference type="Proteomes" id="UP001589693"/>
    </source>
</evidence>
<evidence type="ECO:0000259" key="2">
    <source>
        <dbReference type="PROSITE" id="PS51352"/>
    </source>
</evidence>
<dbReference type="CDD" id="cd02966">
    <property type="entry name" value="TlpA_like_family"/>
    <property type="match status" value="1"/>
</dbReference>
<comment type="caution">
    <text evidence="3">The sequence shown here is derived from an EMBL/GenBank/DDBJ whole genome shotgun (WGS) entry which is preliminary data.</text>
</comment>
<dbReference type="EMBL" id="JBHLZU010000017">
    <property type="protein sequence ID" value="MFB9906037.1"/>
    <property type="molecule type" value="Genomic_DNA"/>
</dbReference>
<dbReference type="Pfam" id="PF00578">
    <property type="entry name" value="AhpC-TSA"/>
    <property type="match status" value="1"/>
</dbReference>
<reference evidence="3 4" key="1">
    <citation type="submission" date="2024-09" db="EMBL/GenBank/DDBJ databases">
        <authorList>
            <person name="Sun Q."/>
            <person name="Mori K."/>
        </authorList>
    </citation>
    <scope>NUCLEOTIDE SEQUENCE [LARGE SCALE GENOMIC DNA]</scope>
    <source>
        <strain evidence="3 4">TBRC 7907</strain>
    </source>
</reference>
<keyword evidence="4" id="KW-1185">Reference proteome</keyword>
<accession>A0ABV5ZYP7</accession>
<evidence type="ECO:0000256" key="1">
    <source>
        <dbReference type="SAM" id="SignalP"/>
    </source>
</evidence>
<name>A0ABV5ZYP7_9PSEU</name>
<dbReference type="PROSITE" id="PS51352">
    <property type="entry name" value="THIOREDOXIN_2"/>
    <property type="match status" value="1"/>
</dbReference>
<dbReference type="InterPro" id="IPR013766">
    <property type="entry name" value="Thioredoxin_domain"/>
</dbReference>
<sequence length="182" mass="19771">MRRALAALLVLFTLVACSSEPQRGGRRELPGPVPAGVSYREARGAAAPRFELSLVDGTVVSTEDLWRERPVVLVFFSSWCGQCGRAQREFTELAARYRDVVAFLGVAGRDSEADLKRYLDEHEVNYPVGKDDEQQSAGRRFALREPPLVAVVAKGGALVKGWPGGTTAATVDAELVKLVART</sequence>
<proteinExistence type="predicted"/>
<keyword evidence="1" id="KW-0732">Signal</keyword>
<feature type="chain" id="PRO_5045455058" evidence="1">
    <location>
        <begin position="19"/>
        <end position="182"/>
    </location>
</feature>
<organism evidence="3 4">
    <name type="scientific">Allokutzneria oryzae</name>
    <dbReference type="NCBI Taxonomy" id="1378989"/>
    <lineage>
        <taxon>Bacteria</taxon>
        <taxon>Bacillati</taxon>
        <taxon>Actinomycetota</taxon>
        <taxon>Actinomycetes</taxon>
        <taxon>Pseudonocardiales</taxon>
        <taxon>Pseudonocardiaceae</taxon>
        <taxon>Allokutzneria</taxon>
    </lineage>
</organism>
<dbReference type="RefSeq" id="WP_377853670.1">
    <property type="nucleotide sequence ID" value="NZ_JBHLZU010000017.1"/>
</dbReference>
<dbReference type="InterPro" id="IPR050553">
    <property type="entry name" value="Thioredoxin_ResA/DsbE_sf"/>
</dbReference>
<dbReference type="InterPro" id="IPR000866">
    <property type="entry name" value="AhpC/TSA"/>
</dbReference>